<evidence type="ECO:0008006" key="3">
    <source>
        <dbReference type="Google" id="ProtNLM"/>
    </source>
</evidence>
<name>A0ABZ3H5Y5_GEOAI</name>
<dbReference type="RefSeq" id="WP_193807951.1">
    <property type="nucleotide sequence ID" value="NZ_CP087714.1"/>
</dbReference>
<reference evidence="1 2" key="1">
    <citation type="submission" date="2021-11" db="EMBL/GenBank/DDBJ databases">
        <title>Whole genome of Geoglobus acetivorans.</title>
        <authorList>
            <person name="Liu D."/>
        </authorList>
    </citation>
    <scope>NUCLEOTIDE SEQUENCE [LARGE SCALE GENOMIC DNA]</scope>
    <source>
        <strain evidence="1 2">SBH6</strain>
    </source>
</reference>
<evidence type="ECO:0000313" key="1">
    <source>
        <dbReference type="EMBL" id="XAT64641.1"/>
    </source>
</evidence>
<gene>
    <name evidence="1" type="ORF">LPQ35_04560</name>
</gene>
<protein>
    <recommendedName>
        <fullName evidence="3">Ribbon-helix-helix protein CopG domain-containing protein</fullName>
    </recommendedName>
</protein>
<dbReference type="GeneID" id="90448931"/>
<dbReference type="Proteomes" id="UP001492541">
    <property type="component" value="Chromosome"/>
</dbReference>
<keyword evidence="2" id="KW-1185">Reference proteome</keyword>
<sequence>MGEVIIIRDSSLKNVLDLMKKEGLDEEGAIKKILRLGITDYVLELYQKGELTVREVADILDISLREAIELIEERAGGGNVSAEEQIKALELAKKLSE</sequence>
<proteinExistence type="predicted"/>
<accession>A0ABZ3H5Y5</accession>
<dbReference type="EMBL" id="CP087714">
    <property type="protein sequence ID" value="XAT64641.1"/>
    <property type="molecule type" value="Genomic_DNA"/>
</dbReference>
<evidence type="ECO:0000313" key="2">
    <source>
        <dbReference type="Proteomes" id="UP001492541"/>
    </source>
</evidence>
<organism evidence="1 2">
    <name type="scientific">Geoglobus acetivorans</name>
    <dbReference type="NCBI Taxonomy" id="565033"/>
    <lineage>
        <taxon>Archaea</taxon>
        <taxon>Methanobacteriati</taxon>
        <taxon>Methanobacteriota</taxon>
        <taxon>Archaeoglobi</taxon>
        <taxon>Archaeoglobales</taxon>
        <taxon>Archaeoglobaceae</taxon>
        <taxon>Geoglobus</taxon>
    </lineage>
</organism>